<feature type="domain" description="AB hydrolase-1" evidence="3">
    <location>
        <begin position="47"/>
        <end position="285"/>
    </location>
</feature>
<dbReference type="EMBL" id="CP031093">
    <property type="protein sequence ID" value="QCF26219.1"/>
    <property type="molecule type" value="Genomic_DNA"/>
</dbReference>
<dbReference type="KEGG" id="hmi:soil367_09910"/>
<dbReference type="Gene3D" id="3.40.50.1820">
    <property type="entry name" value="alpha/beta hydrolase"/>
    <property type="match status" value="1"/>
</dbReference>
<dbReference type="OrthoDB" id="149912at2"/>
<keyword evidence="5" id="KW-1185">Reference proteome</keyword>
<evidence type="ECO:0000313" key="4">
    <source>
        <dbReference type="EMBL" id="QCF26219.1"/>
    </source>
</evidence>
<dbReference type="InterPro" id="IPR050266">
    <property type="entry name" value="AB_hydrolase_sf"/>
</dbReference>
<evidence type="ECO:0000256" key="2">
    <source>
        <dbReference type="ARBA" id="ARBA00022801"/>
    </source>
</evidence>
<dbReference type="Pfam" id="PF12697">
    <property type="entry name" value="Abhydrolase_6"/>
    <property type="match status" value="1"/>
</dbReference>
<evidence type="ECO:0000259" key="3">
    <source>
        <dbReference type="Pfam" id="PF12697"/>
    </source>
</evidence>
<name>A0A4P7XGS2_9ALTE</name>
<proteinExistence type="inferred from homology"/>
<dbReference type="PANTHER" id="PTHR43798">
    <property type="entry name" value="MONOACYLGLYCEROL LIPASE"/>
    <property type="match status" value="1"/>
</dbReference>
<evidence type="ECO:0000256" key="1">
    <source>
        <dbReference type="ARBA" id="ARBA00008645"/>
    </source>
</evidence>
<sequence>MAVSEATLAHSGAHALPEAQACTAPLQRITLAGLQWRAPEPAGAPAICLHGWLDNACSFNILGSRLGKKRTVTSFDLPGHGLSGDRPQGYPYHMLDYVQDLAELLEAQPGPVHIIGHSLGGILAALLAATDPKKLQSLTMIDSLGPYVAKAEDFPVRLKKGIQKALVRERGALAVYDSLKSAEQARQSGMLPLSAFAAAQLVPRNLREVEGGWSWRTDRRLRNPSLSALTEEQVLACLAAIEVPVLLVRAESGMLAADERFKRRTAAVRRLSVENVSGSHHCHIDGDVESITTSIEQFMLQTDPVS</sequence>
<evidence type="ECO:0000313" key="5">
    <source>
        <dbReference type="Proteomes" id="UP000298049"/>
    </source>
</evidence>
<dbReference type="GO" id="GO:0016787">
    <property type="term" value="F:hydrolase activity"/>
    <property type="evidence" value="ECO:0007669"/>
    <property type="project" value="UniProtKB-KW"/>
</dbReference>
<dbReference type="AlphaFoldDB" id="A0A4P7XGS2"/>
<comment type="similarity">
    <text evidence="1">Belongs to the AB hydrolase superfamily.</text>
</comment>
<dbReference type="Proteomes" id="UP000298049">
    <property type="component" value="Chromosome"/>
</dbReference>
<keyword evidence="2 4" id="KW-0378">Hydrolase</keyword>
<reference evidence="4 5" key="1">
    <citation type="submission" date="2018-07" db="EMBL/GenBank/DDBJ databases">
        <title>Marsedoiliclastica nanhaica gen. nov. sp. nov., a novel marine hydrocarbonoclastic bacterium isolated from an in-situ enriched hydrocarbon-degrading consortium in deep-sea sediment.</title>
        <authorList>
            <person name="Dong C."/>
            <person name="Ma T."/>
            <person name="Liu R."/>
            <person name="Shao Z."/>
        </authorList>
    </citation>
    <scope>NUCLEOTIDE SEQUENCE [LARGE SCALE GENOMIC DNA]</scope>
    <source>
        <strain evidence="5">soil36-7</strain>
    </source>
</reference>
<dbReference type="PANTHER" id="PTHR43798:SF14">
    <property type="entry name" value="SERINE HYDROLASE-LIKE PROTEIN DDB_G0286239"/>
    <property type="match status" value="1"/>
</dbReference>
<accession>A0A4P7XGS2</accession>
<dbReference type="InterPro" id="IPR029058">
    <property type="entry name" value="AB_hydrolase_fold"/>
</dbReference>
<dbReference type="RefSeq" id="WP_136548941.1">
    <property type="nucleotide sequence ID" value="NZ_CP031093.1"/>
</dbReference>
<dbReference type="InterPro" id="IPR000073">
    <property type="entry name" value="AB_hydrolase_1"/>
</dbReference>
<dbReference type="GO" id="GO:0016020">
    <property type="term" value="C:membrane"/>
    <property type="evidence" value="ECO:0007669"/>
    <property type="project" value="TreeGrafter"/>
</dbReference>
<gene>
    <name evidence="4" type="ORF">soil367_09910</name>
</gene>
<protein>
    <submittedName>
        <fullName evidence="4">Alpha/beta hydrolase</fullName>
    </submittedName>
</protein>
<organism evidence="4 5">
    <name type="scientific">Hydrocarboniclastica marina</name>
    <dbReference type="NCBI Taxonomy" id="2259620"/>
    <lineage>
        <taxon>Bacteria</taxon>
        <taxon>Pseudomonadati</taxon>
        <taxon>Pseudomonadota</taxon>
        <taxon>Gammaproteobacteria</taxon>
        <taxon>Alteromonadales</taxon>
        <taxon>Alteromonadaceae</taxon>
        <taxon>Hydrocarboniclastica</taxon>
    </lineage>
</organism>
<dbReference type="SUPFAM" id="SSF53474">
    <property type="entry name" value="alpha/beta-Hydrolases"/>
    <property type="match status" value="1"/>
</dbReference>